<gene>
    <name evidence="1" type="ORF">H3146_00065</name>
</gene>
<dbReference type="Proteomes" id="UP000525686">
    <property type="component" value="Unassembled WGS sequence"/>
</dbReference>
<accession>A0A7W3WG95</accession>
<evidence type="ECO:0000313" key="1">
    <source>
        <dbReference type="EMBL" id="MBB1251766.1"/>
    </source>
</evidence>
<dbReference type="AlphaFoldDB" id="A0A7W3WG95"/>
<proteinExistence type="predicted"/>
<name>A0A7W3WG95_9ACTN</name>
<evidence type="ECO:0000313" key="2">
    <source>
        <dbReference type="Proteomes" id="UP000525686"/>
    </source>
</evidence>
<protein>
    <submittedName>
        <fullName evidence="1">Uncharacterized protein</fullName>
    </submittedName>
</protein>
<dbReference type="EMBL" id="JABJWZ010000001">
    <property type="protein sequence ID" value="MBB1251766.1"/>
    <property type="molecule type" value="Genomic_DNA"/>
</dbReference>
<reference evidence="2" key="1">
    <citation type="submission" date="2020-05" db="EMBL/GenBank/DDBJ databases">
        <title>Classification of alakaliphilic streptomycetes isolated from an alkaline soil next to Lonar Crater, India and a proposal for the recognition of Streptomyces alkaliterrae sp. nov.</title>
        <authorList>
            <person name="Golinska P."/>
        </authorList>
    </citation>
    <scope>NUCLEOTIDE SEQUENCE [LARGE SCALE GENOMIC DNA]</scope>
    <source>
        <strain evidence="2">OF3</strain>
    </source>
</reference>
<sequence length="68" mass="7559">MRTVPQGHLREAPPMLTITVYRVRADGTRTPVLSTRTVTGDEEPDWLTLPGSFPPCECPRCRPAAQKP</sequence>
<comment type="caution">
    <text evidence="1">The sequence shown here is derived from an EMBL/GenBank/DDBJ whole genome shotgun (WGS) entry which is preliminary data.</text>
</comment>
<organism evidence="1 2">
    <name type="scientific">Streptomyces alkaliterrae</name>
    <dbReference type="NCBI Taxonomy" id="2213162"/>
    <lineage>
        <taxon>Bacteria</taxon>
        <taxon>Bacillati</taxon>
        <taxon>Actinomycetota</taxon>
        <taxon>Actinomycetes</taxon>
        <taxon>Kitasatosporales</taxon>
        <taxon>Streptomycetaceae</taxon>
        <taxon>Streptomyces</taxon>
    </lineage>
</organism>